<evidence type="ECO:0000313" key="4">
    <source>
        <dbReference type="Proteomes" id="UP000714420"/>
    </source>
</evidence>
<name>A0ABX2AQI9_9BACT</name>
<dbReference type="InterPro" id="IPR024742">
    <property type="entry name" value="Glycogen_debranch_N"/>
</dbReference>
<dbReference type="EMBL" id="JABKKF010000021">
    <property type="protein sequence ID" value="NPD93253.1"/>
    <property type="molecule type" value="Genomic_DNA"/>
</dbReference>
<evidence type="ECO:0000259" key="2">
    <source>
        <dbReference type="Pfam" id="PF12439"/>
    </source>
</evidence>
<dbReference type="PANTHER" id="PTHR10569:SF2">
    <property type="entry name" value="GLYCOGEN DEBRANCHING ENZYME"/>
    <property type="match status" value="1"/>
</dbReference>
<dbReference type="Pfam" id="PF12439">
    <property type="entry name" value="GDE_N"/>
    <property type="match status" value="1"/>
</dbReference>
<organism evidence="3 4">
    <name type="scientific">Xylanibacter muris</name>
    <dbReference type="NCBI Taxonomy" id="2736290"/>
    <lineage>
        <taxon>Bacteria</taxon>
        <taxon>Pseudomonadati</taxon>
        <taxon>Bacteroidota</taxon>
        <taxon>Bacteroidia</taxon>
        <taxon>Bacteroidales</taxon>
        <taxon>Prevotellaceae</taxon>
        <taxon>Xylanibacter</taxon>
    </lineage>
</organism>
<dbReference type="PANTHER" id="PTHR10569">
    <property type="entry name" value="GLYCOGEN DEBRANCHING ENZYME"/>
    <property type="match status" value="1"/>
</dbReference>
<dbReference type="SUPFAM" id="SSF48208">
    <property type="entry name" value="Six-hairpin glycosidases"/>
    <property type="match status" value="1"/>
</dbReference>
<protein>
    <submittedName>
        <fullName evidence="3">4-alpha-glucanotransferase</fullName>
    </submittedName>
</protein>
<evidence type="ECO:0000259" key="1">
    <source>
        <dbReference type="Pfam" id="PF06202"/>
    </source>
</evidence>
<accession>A0ABX2AQI9</accession>
<feature type="domain" description="Glycogen debranching enzyme bacterial and archaeal type N-terminal" evidence="2">
    <location>
        <begin position="10"/>
        <end position="230"/>
    </location>
</feature>
<reference evidence="3 4" key="1">
    <citation type="submission" date="2020-05" db="EMBL/GenBank/DDBJ databases">
        <title>Distinct polysaccharide utilization as determinants for interspecies competition between intestinal Prevotella spp.</title>
        <authorList>
            <person name="Galvez E.J.C."/>
            <person name="Iljazovic A."/>
            <person name="Strowig T."/>
        </authorList>
    </citation>
    <scope>NUCLEOTIDE SEQUENCE [LARGE SCALE GENOMIC DNA]</scope>
    <source>
        <strain evidence="3 4">PMUR</strain>
    </source>
</reference>
<feature type="domain" description="Glycogen debranching enzyme C-terminal" evidence="1">
    <location>
        <begin position="270"/>
        <end position="627"/>
    </location>
</feature>
<dbReference type="Proteomes" id="UP000714420">
    <property type="component" value="Unassembled WGS sequence"/>
</dbReference>
<keyword evidence="4" id="KW-1185">Reference proteome</keyword>
<comment type="caution">
    <text evidence="3">The sequence shown here is derived from an EMBL/GenBank/DDBJ whole genome shotgun (WGS) entry which is preliminary data.</text>
</comment>
<dbReference type="Gene3D" id="1.50.10.10">
    <property type="match status" value="1"/>
</dbReference>
<dbReference type="InterPro" id="IPR008928">
    <property type="entry name" value="6-hairpin_glycosidase_sf"/>
</dbReference>
<dbReference type="InterPro" id="IPR010401">
    <property type="entry name" value="AGL/Gdb1"/>
</dbReference>
<dbReference type="InterPro" id="IPR012341">
    <property type="entry name" value="6hp_glycosidase-like_sf"/>
</dbReference>
<proteinExistence type="predicted"/>
<sequence>MTNLEESLRRELLRTNRSGAYSCSTIVDCNTRKYHGLLVVPVPELDDDNHVLLSSLDVTVVQHGAEFNLGLHKYQGNHYSPQGHKYIREFDCDKVPTTLYRVGGVLLKKEVVFQHYEDRILLRYTLVDAHSATTLRFRPFLAFRSVRQFTHENMNASRDYQLVDNGIKTCMYAGYPELYMQFSKENNFVFTPDWYRGIEYPKEQERGYASNEDLYVPGYFEMNIKKGESIIFAASTSEVRPGKLKSLFTQEVEERAPRDNFLHCLVNAAHQFHIRKKNDDRYLLSGYPWFKCRARDTFISLPGLTLAINEEDYFHLVMKTAMKGLYEFMENKPLTVDISEIEKPDVPLWAIWTVQQYSKDSGLEKTAAVYGKFVSDIVEYVISGKHPNLRLDENGLLYSNGRNEAITWMNSMANGCPVVPRSGYIVEFNALWYNALRYCAALAAVSGNEALVSDLEKRAELCKASFIDTFLNEYGYLLDYVDGNIMDWSVRPNMVFAVAFDYSPLDQKQKKGVLDVCTKELLTPKGLRSLSPKSGGYNPMYVGQQTQRDYAYHQGTAWPWLGGFYMEACLKLYKRTRLSFIERQMVGYEDEMNYHALGTISELFDGNPPFHGRGGMSFAMNVAEVLRTQKLLEKYTYQK</sequence>
<dbReference type="Pfam" id="PF06202">
    <property type="entry name" value="GDE_C"/>
    <property type="match status" value="1"/>
</dbReference>
<dbReference type="InterPro" id="IPR032790">
    <property type="entry name" value="GDE_C"/>
</dbReference>
<evidence type="ECO:0000313" key="3">
    <source>
        <dbReference type="EMBL" id="NPD93253.1"/>
    </source>
</evidence>
<gene>
    <name evidence="3" type="ORF">HPS56_13125</name>
</gene>